<dbReference type="GO" id="GO:0005737">
    <property type="term" value="C:cytoplasm"/>
    <property type="evidence" value="ECO:0007669"/>
    <property type="project" value="TreeGrafter"/>
</dbReference>
<feature type="region of interest" description="Disordered" evidence="3">
    <location>
        <begin position="202"/>
        <end position="326"/>
    </location>
</feature>
<gene>
    <name evidence="6" type="primary">LOC105899593</name>
</gene>
<feature type="region of interest" description="Disordered" evidence="3">
    <location>
        <begin position="3840"/>
        <end position="3869"/>
    </location>
</feature>
<dbReference type="PROSITE" id="PS50106">
    <property type="entry name" value="PDZ"/>
    <property type="match status" value="1"/>
</dbReference>
<sequence>MCDCFHLAFPNWHGPGTGAGRRLRGPEREAEDDSVCEEATEFVEGERPRPQGSSPVEEFPAGEKYIEKPGGDDFYDHVHKTGSGKKGKKVGFGSLFDKRSSGKMSQMEELQNGESEVLVKTAKEACAEGLIVTGGGKDGIFIKEVKPDSPASKHLRVKEGDQILSATVYFDNVSYEDALQILEHAQSCKMEFCLRRKPTEPTVHADGETALPEGEGGSPKLRSRKAKRQEARISWPKFPSFSKGRKGFKRSHSTSEAEEQRKLEMSPTTSDTDSPVKSPLKSPDGKEKKKKRLKLKVKMKGLRSKSVEHPTRDEEPTLENVDDVEDQVEQNGTDILSPEEMQPLGEPLVVEQEEAESQESTKDRPEYTFPSLTGPEMETGLHKVELITLDTTLKTTDITVALAEAGLRDKRSPESVKIERSELRVNIQGKDLLDTVNETQIKSSPVSQKDQLTSLRTSDPSTYDSVVISPSVMSHTDFSDHQLNIDTNTQATNQGRTEKTFGHGEMDMSMPPVDVSLDMSDIGLLRKSPRIGGEKQWKDSAAINRPEPESYGIRTRGPLADMATSKATFEAVNDSDLKCTTPKTVISQPKSSPLDMSITDQSKDGTIDMDVPQALVMPMGISIDKVLADISTTEGKVKGEFKLPKVAVPDSNLSELIKMTQMDTDRLQLPSREELEIPGMEDETSTAALQIQGMKLPQIDESDDIKLTNEIRAKRTEIEFNLEDVKAMVAKIPTFKLPRIDMSGIYTHREITPDSDKILGTAGTSPPELSEAKTDVSFKLPDDTMEALIPFIDMKQQVTSSTIKLPNVELPHLDDHEPITVTCIEDSKPKAKSITDGMKTFEGKSVELPKYKLPKREDIEIPGMEAIKKTTAQRPDVKPVLEVKETQKPDTSLFHSTDGQILIPLAPAAEIRMKGTALITEAKIETTPTDKKDKKDKKTKKTKKSTPSFGITKPDIRFPDIGIDFPKQTTSSKKVDDSQVRVDTKMVSPGDEVKIKTPLVVSVDIQKLQMDTSKVREEGEIHVPKVEVPASDIKVHGYGISLPKVKETETAVMETPKSDVSMSQLKTKAVGPSADMESQVTMPEVDVVMPSIDVKGAVGEIYVLESETKDIDIKLKKRKISFPKFSFSRSEVKAPEVSITSPKVDISLPETGVDTEDTDIDATAPEREAPIKDTNISGSPTKFKLPTLKFPKFGMSPQKVHIEPTDVETAIKTPEDEILEVNLLEPELSRSKLPTGALHTSPSAEIAVPYSDAVSKLDRSKHPSTKIEGPELKLSISQPEVEIPSADISITQAKDELKIEKVEGLSAEGKAEPPEMEIKVQEGKGFKLPRFGISIPKMKGPDMDVNVPEADTSLPEVKVDIEQPDVHIPSVTAAIDMPKVDVELPSADVKGASADTDSSFEVEAKESDAKLKKRRISFPKFSFSRSESKVSDVDVEPPKEDITAATVYVKDSETDIKTLEGEAALKDRSSPTKFKLPTLKFPKFGMSPTKVQPQGIDVEVVHSIPEEEILEVTIQEHDLSISGEVPAKELCLTSSANVDISTIDVEAEAAVPQIKMETHEVDTKSAEGSKFKMPKFGISLPKAKGPEIRMSVSKPEAAVSLPEEKFEIQPTDVEIQMTSVEADMDIAHLESKETDIKFKMPKMSFPKFGLAKSEVKSTEIDVTPKLEISLSDGEVKIKDYSLPQSSLEVTSPKAEMAKTEVEGFQLSSNLNLPSIDLSTSGTEITTNVSSLHIDPPQASVPPFDPKRPSADIVHPSVDVALKGSDMAIQPSEILHPKGKVGVKPPKVDGLTVEGDAEAPAINVKGPDGSQFKMPTFGVSVPKVKVPDMSMSVSKPDIDVSEPEVKVEVKVPDSEITAPSIDTELPQAEAKELDAKIKKRRISFPKFGISKQEVKAPEVDITLPKVDVSLPEWEVEEPKADVKILEDSELKDGTGMGSPTKYKLPTFKLPKIGVSASKGVTEVRDVDVGITTAQVSLPEAELKVSGNVPALDGEGSGVDLKIPFIDVAVDTKGPELEVDGSKTIFSTKVEGPEVHVSVSKPDLDVSLPEGKVDVEVPLTQEKVEIPGVDSKGIDMKMKRPGFSFPKFGLSKAEVKAPEVDIPEGKVEVTQADLDVKIPEGEAQLKDINITSPTKFKLPTMKFPKIGVSAPKGTAKVPTVDVDVKAPEVSLTDADLTVSGDVPVVDVEGQGTLPKVSASKTDLDISLSGGKTDIETPLAEGKEDLPDIKAKKPGFSFPKFGFSKPEVKGVELEASLPKADISLKGEVKEPDIDAKIPEGSTESKDSKGIDIKMKRSSFSFPKFGMSKPDVKADVSLPEVDTSLPEGKVEIKGPEIDAKIPEADVRYKDTNIQTSPTKFKLPTLKFPKFGVSAPKGSVEAPGLDVDVKGPEISVPDAELNISGKIPEVDIEGQNVDVQLPSIDVNVASEGLEVDGQGSKFKLPNFGISLPKVKGPEFDASVTKPDLDVSLPEGKVDVDASLPEGKAEIGGVDSKDIDVKMKRPGFSFPKFGMSKPDVPDAPDIDVNLPEVDASLPEGKVEIKGPETEVKIPEIDNQYKDTKIHTSPSKFKLPSFKFPKIGVSAPKGSVEAPGLDIDVKAPEVSLPDAELKVSGEVPEVDLKGQIVDAQPLSIDVSAGTEGPEVDGQGSKFKLPNFEISLPKGPEVDVSVSKPDLGASVSEGKVEVDTPLPEGKAGIPGSDSKGIDVKIKRPSFSFPKFGWSKPDVKAPVIDVSLPEVDTSLPEGKVEIKGPEIDAKIPEADVQYKDTNIQTSPTKFKLPTLKFPKFGVSAPKGSVEAPGLDIDVKGPEISVPDAELNISGKIPEVDIEGQNVDVQLPSIDVNVASEGLEVDGQGSKFKLPHFGISLPKVKGPEFDASVTKPDLDVSLPEGKVDVDASLPEGKAEIDGVDSKDIDVKMKRPGFSFPKFGMSKPDVPDAPDIDVNLPEVDASLPEGKVEIKGPETEVKIPEIDNQYKDTKIHTSPSKFKLPSFKFPKIGVSAPKGSVEAPGLDIDVKAPEVSLPDAELKVSGEVPAVELKGQIVDAQPLSIDMHVHAEGPDVQGSKLKFPKFGKSLPKVKGPEVDLSISKPDMGVSSPEGKVDAEAPLPEVATEISGVDSKGVDIKMKRPGFSFPKFGMSKPDLKAPDVDASLPKVDISLPEGQVEVKGTELDVKSIEGDVQLKDASAITSPTRFKLPTFKFPKIGVSTPKGEVDIDVKAPEVSGTDTELNVSMEVPTADVKGQLVDVQAEGHDVDGQGSKFKLPKFGISLPKVKDSDIDVSVSKPDPEGKIDVEAPLAEVKAEIPEVDSKSLDVKMKRSSFSFPKFGWSKPDVKSPDVDVTLPEADVSLPEGAVEIKDPGVGVQVAEGEVDLPEVDSKGIDVNIKKPSFSFPKFGFSKPDTKISEVDTTLPKAEMSLSEGNMEVKDPKMDNELEGEVKDGTISGSPSKYKLPTMKFPKFGVTVPKVEPQDTDVQMRGPDVPDNELKVSGEPVSIDNVIHDVDVDVQTVGVGTEGQGSKFKLPKFGVSLPKVKGSEVPKPEGEVSLPEGRVDMEGGVESSFVEAKVDLPEVNVAARKPGFSFPKFGFAKPEVKSSEIDGKTPQADVSKPEGIVEVQNVALDVKGPDDESAVASPTKFKLPTFKMPTFGGSAVKSTMEVTVDSSLPKGTSEVKPVDTDIKVPASEVTLDLSKSDVHVEVKEVKSRISFPKFGFSKPGVKTPEVEVTPPIADVTLPEASVEPEIDVKIQETESKGEAVVGGSPSKFKFPTIKMPKFGSATPKTNIEADVTVPEGDSSPVMIRAETDVPAVEGTVVPDNEVSTQSGESKISGSPSKYKLPTFKSLFSRAKSEEDAETPTDVKPEEVPLETGDKEITQVTDKSPKFTLPTVQDVLRGFDVEFHVPTLDEIDEPKGGTSQPGDEELKPAASGVEQDVEASADVQEKSKFALQFSKLGLTQASKDSDKVEKTDVTVKQLIKEEQKLELLTEQKLQDTQDLDASSEKGSWFKLPKFPSPTKLVQFKEGAKLSEEHEQNTESENLENEISITSSLRSSDAFADESSALTTEPIGPSLDSPTKVTVKYAEPISTGTGDVTTKIITSTTRTELISMEPDLPEMVNISFSSESSSMDTLRQESGAIHIITSNVQAIPETQQATILTDFESHAVSLPVEQVISTPWSVQETSTMQKDSIVVGKRMIKEISSEIMETVTITQKTCVLDADSGEPISSTAASSYQTLRDTMHTEKMRFFKDTEMQAESTVVSSGTTERCVIKHSTEEHHGK</sequence>
<feature type="compositionally biased region" description="Acidic residues" evidence="3">
    <location>
        <begin position="316"/>
        <end position="326"/>
    </location>
</feature>
<feature type="compositionally biased region" description="Basic residues" evidence="3">
    <location>
        <begin position="934"/>
        <end position="944"/>
    </location>
</feature>
<feature type="compositionally biased region" description="Basic and acidic residues" evidence="3">
    <location>
        <begin position="3851"/>
        <end position="3867"/>
    </location>
</feature>
<dbReference type="InterPro" id="IPR001478">
    <property type="entry name" value="PDZ"/>
</dbReference>
<dbReference type="CDD" id="cd00136">
    <property type="entry name" value="PDZ_canonical"/>
    <property type="match status" value="1"/>
</dbReference>
<dbReference type="InterPro" id="IPR036034">
    <property type="entry name" value="PDZ_sf"/>
</dbReference>
<feature type="compositionally biased region" description="Basic and acidic residues" evidence="3">
    <location>
        <begin position="253"/>
        <end position="264"/>
    </location>
</feature>
<comment type="subcellular location">
    <subcellularLocation>
        <location evidence="1">Nucleus</location>
    </subcellularLocation>
</comment>
<feature type="compositionally biased region" description="Basic and acidic residues" evidence="3">
    <location>
        <begin position="305"/>
        <end position="315"/>
    </location>
</feature>
<feature type="compositionally biased region" description="Polar residues" evidence="3">
    <location>
        <begin position="266"/>
        <end position="275"/>
    </location>
</feature>
<dbReference type="KEGG" id="char:105899593"/>
<keyword evidence="2" id="KW-0539">Nucleus</keyword>
<feature type="region of interest" description="Disordered" evidence="3">
    <location>
        <begin position="3078"/>
        <end position="3097"/>
    </location>
</feature>
<proteinExistence type="predicted"/>
<protein>
    <submittedName>
        <fullName evidence="6">Neuroblast differentiation-associated protein AHNAK-like isoform X1</fullName>
    </submittedName>
</protein>
<dbReference type="OrthoDB" id="8058206at2759"/>
<feature type="region of interest" description="Disordered" evidence="3">
    <location>
        <begin position="2675"/>
        <end position="2698"/>
    </location>
</feature>
<accession>A0A6P8GPT6</accession>
<dbReference type="Proteomes" id="UP000515152">
    <property type="component" value="Chromosome 14"/>
</dbReference>
<dbReference type="SMART" id="SM00228">
    <property type="entry name" value="PDZ"/>
    <property type="match status" value="1"/>
</dbReference>
<feature type="region of interest" description="Disordered" evidence="3">
    <location>
        <begin position="3898"/>
        <end position="3931"/>
    </location>
</feature>
<dbReference type="SUPFAM" id="SSF50156">
    <property type="entry name" value="PDZ domain-like"/>
    <property type="match status" value="1"/>
</dbReference>
<reference evidence="6" key="1">
    <citation type="submission" date="2025-08" db="UniProtKB">
        <authorList>
            <consortium name="RefSeq"/>
        </authorList>
    </citation>
    <scope>IDENTIFICATION</scope>
</reference>
<feature type="compositionally biased region" description="Basic and acidic residues" evidence="3">
    <location>
        <begin position="4016"/>
        <end position="4026"/>
    </location>
</feature>
<keyword evidence="5" id="KW-1185">Reference proteome</keyword>
<evidence type="ECO:0000259" key="4">
    <source>
        <dbReference type="PROSITE" id="PS50106"/>
    </source>
</evidence>
<feature type="region of interest" description="Disordered" evidence="3">
    <location>
        <begin position="4049"/>
        <end position="4068"/>
    </location>
</feature>
<dbReference type="PANTHER" id="PTHR23348:SF41">
    <property type="entry name" value="NEUROBLAST DIFFERENTIATION-ASSOCIATED PROTEIN AHNAK"/>
    <property type="match status" value="1"/>
</dbReference>
<feature type="region of interest" description="Disordered" evidence="3">
    <location>
        <begin position="927"/>
        <end position="951"/>
    </location>
</feature>
<evidence type="ECO:0000256" key="3">
    <source>
        <dbReference type="SAM" id="MobiDB-lite"/>
    </source>
</evidence>
<feature type="region of interest" description="Disordered" evidence="3">
    <location>
        <begin position="15"/>
        <end position="58"/>
    </location>
</feature>
<evidence type="ECO:0000256" key="2">
    <source>
        <dbReference type="ARBA" id="ARBA00023242"/>
    </source>
</evidence>
<dbReference type="InterPro" id="IPR052082">
    <property type="entry name" value="Myelin_sheath_structural"/>
</dbReference>
<evidence type="ECO:0000256" key="1">
    <source>
        <dbReference type="ARBA" id="ARBA00004123"/>
    </source>
</evidence>
<dbReference type="GeneID" id="105899593"/>
<dbReference type="GO" id="GO:0005634">
    <property type="term" value="C:nucleus"/>
    <property type="evidence" value="ECO:0007669"/>
    <property type="project" value="UniProtKB-SubCell"/>
</dbReference>
<evidence type="ECO:0000313" key="5">
    <source>
        <dbReference type="Proteomes" id="UP000515152"/>
    </source>
</evidence>
<dbReference type="GO" id="GO:0043484">
    <property type="term" value="P:regulation of RNA splicing"/>
    <property type="evidence" value="ECO:0007669"/>
    <property type="project" value="TreeGrafter"/>
</dbReference>
<feature type="compositionally biased region" description="Basic residues" evidence="3">
    <location>
        <begin position="288"/>
        <end position="303"/>
    </location>
</feature>
<evidence type="ECO:0000313" key="6">
    <source>
        <dbReference type="RefSeq" id="XP_031436825.1"/>
    </source>
</evidence>
<feature type="region of interest" description="Disordered" evidence="3">
    <location>
        <begin position="440"/>
        <end position="462"/>
    </location>
</feature>
<dbReference type="RefSeq" id="XP_031436825.1">
    <property type="nucleotide sequence ID" value="XM_031580965.2"/>
</dbReference>
<feature type="domain" description="PDZ" evidence="4">
    <location>
        <begin position="116"/>
        <end position="185"/>
    </location>
</feature>
<feature type="region of interest" description="Disordered" evidence="3">
    <location>
        <begin position="4016"/>
        <end position="4036"/>
    </location>
</feature>
<name>A0A6P8GPT6_CLUHA</name>
<feature type="region of interest" description="Disordered" evidence="3">
    <location>
        <begin position="354"/>
        <end position="376"/>
    </location>
</feature>
<dbReference type="Gene3D" id="2.30.42.10">
    <property type="match status" value="1"/>
</dbReference>
<feature type="compositionally biased region" description="Basic residues" evidence="3">
    <location>
        <begin position="243"/>
        <end position="252"/>
    </location>
</feature>
<dbReference type="PANTHER" id="PTHR23348">
    <property type="entry name" value="PERIAXIN/AHNAK"/>
    <property type="match status" value="1"/>
</dbReference>
<feature type="compositionally biased region" description="Acidic residues" evidence="3">
    <location>
        <begin position="29"/>
        <end position="43"/>
    </location>
</feature>
<organism evidence="5 6">
    <name type="scientific">Clupea harengus</name>
    <name type="common">Atlantic herring</name>
    <dbReference type="NCBI Taxonomy" id="7950"/>
    <lineage>
        <taxon>Eukaryota</taxon>
        <taxon>Metazoa</taxon>
        <taxon>Chordata</taxon>
        <taxon>Craniata</taxon>
        <taxon>Vertebrata</taxon>
        <taxon>Euteleostomi</taxon>
        <taxon>Actinopterygii</taxon>
        <taxon>Neopterygii</taxon>
        <taxon>Teleostei</taxon>
        <taxon>Clupei</taxon>
        <taxon>Clupeiformes</taxon>
        <taxon>Clupeoidei</taxon>
        <taxon>Clupeidae</taxon>
        <taxon>Clupea</taxon>
    </lineage>
</organism>